<evidence type="ECO:0000313" key="2">
    <source>
        <dbReference type="Proteomes" id="UP000054988"/>
    </source>
</evidence>
<dbReference type="EMBL" id="LATX01001451">
    <property type="protein sequence ID" value="KTB41499.1"/>
    <property type="molecule type" value="Genomic_DNA"/>
</dbReference>
<protein>
    <submittedName>
        <fullName evidence="1">Uncharacterized protein</fullName>
    </submittedName>
</protein>
<dbReference type="Proteomes" id="UP000054988">
    <property type="component" value="Unassembled WGS sequence"/>
</dbReference>
<gene>
    <name evidence="1" type="ORF">WG66_5919</name>
</gene>
<accession>A0A0W0FYQ7</accession>
<evidence type="ECO:0000313" key="1">
    <source>
        <dbReference type="EMBL" id="KTB41499.1"/>
    </source>
</evidence>
<reference evidence="1 2" key="1">
    <citation type="submission" date="2015-12" db="EMBL/GenBank/DDBJ databases">
        <title>Draft genome sequence of Moniliophthora roreri, the causal agent of frosty pod rot of cacao.</title>
        <authorList>
            <person name="Aime M.C."/>
            <person name="Diaz-Valderrama J.R."/>
            <person name="Kijpornyongpan T."/>
            <person name="Phillips-Mora W."/>
        </authorList>
    </citation>
    <scope>NUCLEOTIDE SEQUENCE [LARGE SCALE GENOMIC DNA]</scope>
    <source>
        <strain evidence="1 2">MCA 2952</strain>
    </source>
</reference>
<organism evidence="1 2">
    <name type="scientific">Moniliophthora roreri</name>
    <name type="common">Frosty pod rot fungus</name>
    <name type="synonym">Monilia roreri</name>
    <dbReference type="NCBI Taxonomy" id="221103"/>
    <lineage>
        <taxon>Eukaryota</taxon>
        <taxon>Fungi</taxon>
        <taxon>Dikarya</taxon>
        <taxon>Basidiomycota</taxon>
        <taxon>Agaricomycotina</taxon>
        <taxon>Agaricomycetes</taxon>
        <taxon>Agaricomycetidae</taxon>
        <taxon>Agaricales</taxon>
        <taxon>Marasmiineae</taxon>
        <taxon>Marasmiaceae</taxon>
        <taxon>Moniliophthora</taxon>
    </lineage>
</organism>
<proteinExistence type="predicted"/>
<name>A0A0W0FYQ7_MONRR</name>
<comment type="caution">
    <text evidence="1">The sequence shown here is derived from an EMBL/GenBank/DDBJ whole genome shotgun (WGS) entry which is preliminary data.</text>
</comment>
<sequence>MRSGMECQETAQSS</sequence>